<sequence length="46" mass="5288">MLYAALAIIAAGIVSALSPLLREWYEQRERKRKEAERDGRRQGLSD</sequence>
<dbReference type="RefSeq" id="WP_155709349.1">
    <property type="nucleotide sequence ID" value="NZ_BMWU01000001.1"/>
</dbReference>
<protein>
    <submittedName>
        <fullName evidence="1">Uncharacterized protein</fullName>
    </submittedName>
</protein>
<gene>
    <name evidence="1" type="ORF">GJV26_14055</name>
</gene>
<name>A0A6I3XLW7_9BURK</name>
<keyword evidence="2" id="KW-1185">Reference proteome</keyword>
<reference evidence="1 2" key="1">
    <citation type="submission" date="2019-11" db="EMBL/GenBank/DDBJ databases">
        <title>Draft Genome Sequences of Six Type Strains of the Genus Massilia.</title>
        <authorList>
            <person name="Miess H."/>
            <person name="Frediansyah A."/>
            <person name="Goeker M."/>
            <person name="Gross H."/>
        </authorList>
    </citation>
    <scope>NUCLEOTIDE SEQUENCE [LARGE SCALE GENOMIC DNA]</scope>
    <source>
        <strain evidence="1 2">DSM 17513</strain>
    </source>
</reference>
<dbReference type="EMBL" id="WNWM01000002">
    <property type="protein sequence ID" value="MUI13578.1"/>
    <property type="molecule type" value="Genomic_DNA"/>
</dbReference>
<evidence type="ECO:0000313" key="2">
    <source>
        <dbReference type="Proteomes" id="UP000431684"/>
    </source>
</evidence>
<dbReference type="AlphaFoldDB" id="A0A6I3XLW7"/>
<evidence type="ECO:0000313" key="1">
    <source>
        <dbReference type="EMBL" id="MUI13578.1"/>
    </source>
</evidence>
<organism evidence="1 2">
    <name type="scientific">Pseudoduganella dura</name>
    <dbReference type="NCBI Taxonomy" id="321982"/>
    <lineage>
        <taxon>Bacteria</taxon>
        <taxon>Pseudomonadati</taxon>
        <taxon>Pseudomonadota</taxon>
        <taxon>Betaproteobacteria</taxon>
        <taxon>Burkholderiales</taxon>
        <taxon>Oxalobacteraceae</taxon>
        <taxon>Telluria group</taxon>
        <taxon>Pseudoduganella</taxon>
    </lineage>
</organism>
<dbReference type="Proteomes" id="UP000431684">
    <property type="component" value="Unassembled WGS sequence"/>
</dbReference>
<accession>A0A6I3XLW7</accession>
<proteinExistence type="predicted"/>
<comment type="caution">
    <text evidence="1">The sequence shown here is derived from an EMBL/GenBank/DDBJ whole genome shotgun (WGS) entry which is preliminary data.</text>
</comment>